<dbReference type="EMBL" id="CH916368">
    <property type="protein sequence ID" value="EDW03221.1"/>
    <property type="molecule type" value="Genomic_DNA"/>
</dbReference>
<name>B4JCY2_DROGR</name>
<dbReference type="OrthoDB" id="7979796at2759"/>
<protein>
    <submittedName>
        <fullName evidence="2">GH10613</fullName>
    </submittedName>
</protein>
<gene>
    <name evidence="2" type="primary">Dgri\GH10613</name>
    <name evidence="2" type="ORF">Dgri_GH10613</name>
</gene>
<keyword evidence="3" id="KW-1185">Reference proteome</keyword>
<dbReference type="HOGENOM" id="CLU_1526790_0_0_1"/>
<proteinExistence type="predicted"/>
<dbReference type="FunCoup" id="B4JCY2">
    <property type="interactions" value="1"/>
</dbReference>
<dbReference type="STRING" id="7222.B4JCY2"/>
<dbReference type="InParanoid" id="B4JCY2"/>
<feature type="signal peptide" evidence="1">
    <location>
        <begin position="1"/>
        <end position="18"/>
    </location>
</feature>
<dbReference type="Proteomes" id="UP000001070">
    <property type="component" value="Unassembled WGS sequence"/>
</dbReference>
<sequence>MLLKYFPIILLLAQSLLAASAPAGVANAQPRARTQKQLEEEAHNETISLLNALFREQIAYFSGVREKLEPTTKRAQDIELYVSRLNVAIAENDLDRKDAIWLSIFEQFNKSPLLLNKQEETGLNDSDYQALLTDKKLQEITQNFVRDVSTYFWKIAQLSGKVLENSIDQYMANPK</sequence>
<dbReference type="OMA" id="QDISTKF"/>
<accession>B4JCY2</accession>
<organism evidence="3">
    <name type="scientific">Drosophila grimshawi</name>
    <name type="common">Hawaiian fruit fly</name>
    <name type="synonym">Idiomyia grimshawi</name>
    <dbReference type="NCBI Taxonomy" id="7222"/>
    <lineage>
        <taxon>Eukaryota</taxon>
        <taxon>Metazoa</taxon>
        <taxon>Ecdysozoa</taxon>
        <taxon>Arthropoda</taxon>
        <taxon>Hexapoda</taxon>
        <taxon>Insecta</taxon>
        <taxon>Pterygota</taxon>
        <taxon>Neoptera</taxon>
        <taxon>Endopterygota</taxon>
        <taxon>Diptera</taxon>
        <taxon>Brachycera</taxon>
        <taxon>Muscomorpha</taxon>
        <taxon>Ephydroidea</taxon>
        <taxon>Drosophilidae</taxon>
        <taxon>Drosophila</taxon>
        <taxon>Hawaiian Drosophila</taxon>
    </lineage>
</organism>
<keyword evidence="1" id="KW-0732">Signal</keyword>
<dbReference type="AlphaFoldDB" id="B4JCY2"/>
<dbReference type="eggNOG" id="ENOG502T7FJ">
    <property type="taxonomic scope" value="Eukaryota"/>
</dbReference>
<dbReference type="PhylomeDB" id="B4JCY2"/>
<evidence type="ECO:0000313" key="2">
    <source>
        <dbReference type="EMBL" id="EDW03221.1"/>
    </source>
</evidence>
<feature type="chain" id="PRO_5002812006" evidence="1">
    <location>
        <begin position="19"/>
        <end position="175"/>
    </location>
</feature>
<reference evidence="2 3" key="1">
    <citation type="journal article" date="2007" name="Nature">
        <title>Evolution of genes and genomes on the Drosophila phylogeny.</title>
        <authorList>
            <consortium name="Drosophila 12 Genomes Consortium"/>
            <person name="Clark A.G."/>
            <person name="Eisen M.B."/>
            <person name="Smith D.R."/>
            <person name="Bergman C.M."/>
            <person name="Oliver B."/>
            <person name="Markow T.A."/>
            <person name="Kaufman T.C."/>
            <person name="Kellis M."/>
            <person name="Gelbart W."/>
            <person name="Iyer V.N."/>
            <person name="Pollard D.A."/>
            <person name="Sackton T.B."/>
            <person name="Larracuente A.M."/>
            <person name="Singh N.D."/>
            <person name="Abad J.P."/>
            <person name="Abt D.N."/>
            <person name="Adryan B."/>
            <person name="Aguade M."/>
            <person name="Akashi H."/>
            <person name="Anderson W.W."/>
            <person name="Aquadro C.F."/>
            <person name="Ardell D.H."/>
            <person name="Arguello R."/>
            <person name="Artieri C.G."/>
            <person name="Barbash D.A."/>
            <person name="Barker D."/>
            <person name="Barsanti P."/>
            <person name="Batterham P."/>
            <person name="Batzoglou S."/>
            <person name="Begun D."/>
            <person name="Bhutkar A."/>
            <person name="Blanco E."/>
            <person name="Bosak S.A."/>
            <person name="Bradley R.K."/>
            <person name="Brand A.D."/>
            <person name="Brent M.R."/>
            <person name="Brooks A.N."/>
            <person name="Brown R.H."/>
            <person name="Butlin R.K."/>
            <person name="Caggese C."/>
            <person name="Calvi B.R."/>
            <person name="Bernardo de Carvalho A."/>
            <person name="Caspi A."/>
            <person name="Castrezana S."/>
            <person name="Celniker S.E."/>
            <person name="Chang J.L."/>
            <person name="Chapple C."/>
            <person name="Chatterji S."/>
            <person name="Chinwalla A."/>
            <person name="Civetta A."/>
            <person name="Clifton S.W."/>
            <person name="Comeron J.M."/>
            <person name="Costello J.C."/>
            <person name="Coyne J.A."/>
            <person name="Daub J."/>
            <person name="David R.G."/>
            <person name="Delcher A.L."/>
            <person name="Delehaunty K."/>
            <person name="Do C.B."/>
            <person name="Ebling H."/>
            <person name="Edwards K."/>
            <person name="Eickbush T."/>
            <person name="Evans J.D."/>
            <person name="Filipski A."/>
            <person name="Findeiss S."/>
            <person name="Freyhult E."/>
            <person name="Fulton L."/>
            <person name="Fulton R."/>
            <person name="Garcia A.C."/>
            <person name="Gardiner A."/>
            <person name="Garfield D.A."/>
            <person name="Garvin B.E."/>
            <person name="Gibson G."/>
            <person name="Gilbert D."/>
            <person name="Gnerre S."/>
            <person name="Godfrey J."/>
            <person name="Good R."/>
            <person name="Gotea V."/>
            <person name="Gravely B."/>
            <person name="Greenberg A.J."/>
            <person name="Griffiths-Jones S."/>
            <person name="Gross S."/>
            <person name="Guigo R."/>
            <person name="Gustafson E.A."/>
            <person name="Haerty W."/>
            <person name="Hahn M.W."/>
            <person name="Halligan D.L."/>
            <person name="Halpern A.L."/>
            <person name="Halter G.M."/>
            <person name="Han M.V."/>
            <person name="Heger A."/>
            <person name="Hillier L."/>
            <person name="Hinrichs A.S."/>
            <person name="Holmes I."/>
            <person name="Hoskins R.A."/>
            <person name="Hubisz M.J."/>
            <person name="Hultmark D."/>
            <person name="Huntley M.A."/>
            <person name="Jaffe D.B."/>
            <person name="Jagadeeshan S."/>
            <person name="Jeck W.R."/>
            <person name="Johnson J."/>
            <person name="Jones C.D."/>
            <person name="Jordan W.C."/>
            <person name="Karpen G.H."/>
            <person name="Kataoka E."/>
            <person name="Keightley P.D."/>
            <person name="Kheradpour P."/>
            <person name="Kirkness E.F."/>
            <person name="Koerich L.B."/>
            <person name="Kristiansen K."/>
            <person name="Kudrna D."/>
            <person name="Kulathinal R.J."/>
            <person name="Kumar S."/>
            <person name="Kwok R."/>
            <person name="Lander E."/>
            <person name="Langley C.H."/>
            <person name="Lapoint R."/>
            <person name="Lazzaro B.P."/>
            <person name="Lee S.J."/>
            <person name="Levesque L."/>
            <person name="Li R."/>
            <person name="Lin C.F."/>
            <person name="Lin M.F."/>
            <person name="Lindblad-Toh K."/>
            <person name="Llopart A."/>
            <person name="Long M."/>
            <person name="Low L."/>
            <person name="Lozovsky E."/>
            <person name="Lu J."/>
            <person name="Luo M."/>
            <person name="Machado C.A."/>
            <person name="Makalowski W."/>
            <person name="Marzo M."/>
            <person name="Matsuda M."/>
            <person name="Matzkin L."/>
            <person name="McAllister B."/>
            <person name="McBride C.S."/>
            <person name="McKernan B."/>
            <person name="McKernan K."/>
            <person name="Mendez-Lago M."/>
            <person name="Minx P."/>
            <person name="Mollenhauer M.U."/>
            <person name="Montooth K."/>
            <person name="Mount S.M."/>
            <person name="Mu X."/>
            <person name="Myers E."/>
            <person name="Negre B."/>
            <person name="Newfeld S."/>
            <person name="Nielsen R."/>
            <person name="Noor M.A."/>
            <person name="O'Grady P."/>
            <person name="Pachter L."/>
            <person name="Papaceit M."/>
            <person name="Parisi M.J."/>
            <person name="Parisi M."/>
            <person name="Parts L."/>
            <person name="Pedersen J.S."/>
            <person name="Pesole G."/>
            <person name="Phillippy A.M."/>
            <person name="Ponting C.P."/>
            <person name="Pop M."/>
            <person name="Porcelli D."/>
            <person name="Powell J.R."/>
            <person name="Prohaska S."/>
            <person name="Pruitt K."/>
            <person name="Puig M."/>
            <person name="Quesneville H."/>
            <person name="Ram K.R."/>
            <person name="Rand D."/>
            <person name="Rasmussen M.D."/>
            <person name="Reed L.K."/>
            <person name="Reenan R."/>
            <person name="Reily A."/>
            <person name="Remington K.A."/>
            <person name="Rieger T.T."/>
            <person name="Ritchie M.G."/>
            <person name="Robin C."/>
            <person name="Rogers Y.H."/>
            <person name="Rohde C."/>
            <person name="Rozas J."/>
            <person name="Rubenfield M.J."/>
            <person name="Ruiz A."/>
            <person name="Russo S."/>
            <person name="Salzberg S.L."/>
            <person name="Sanchez-Gracia A."/>
            <person name="Saranga D.J."/>
            <person name="Sato H."/>
            <person name="Schaeffer S.W."/>
            <person name="Schatz M.C."/>
            <person name="Schlenke T."/>
            <person name="Schwartz R."/>
            <person name="Segarra C."/>
            <person name="Singh R.S."/>
            <person name="Sirot L."/>
            <person name="Sirota M."/>
            <person name="Sisneros N.B."/>
            <person name="Smith C.D."/>
            <person name="Smith T.F."/>
            <person name="Spieth J."/>
            <person name="Stage D.E."/>
            <person name="Stark A."/>
            <person name="Stephan W."/>
            <person name="Strausberg R.L."/>
            <person name="Strempel S."/>
            <person name="Sturgill D."/>
            <person name="Sutton G."/>
            <person name="Sutton G.G."/>
            <person name="Tao W."/>
            <person name="Teichmann S."/>
            <person name="Tobari Y.N."/>
            <person name="Tomimura Y."/>
            <person name="Tsolas J.M."/>
            <person name="Valente V.L."/>
            <person name="Venter E."/>
            <person name="Venter J.C."/>
            <person name="Vicario S."/>
            <person name="Vieira F.G."/>
            <person name="Vilella A.J."/>
            <person name="Villasante A."/>
            <person name="Walenz B."/>
            <person name="Wang J."/>
            <person name="Wasserman M."/>
            <person name="Watts T."/>
            <person name="Wilson D."/>
            <person name="Wilson R.K."/>
            <person name="Wing R.A."/>
            <person name="Wolfner M.F."/>
            <person name="Wong A."/>
            <person name="Wong G.K."/>
            <person name="Wu C.I."/>
            <person name="Wu G."/>
            <person name="Yamamoto D."/>
            <person name="Yang H.P."/>
            <person name="Yang S.P."/>
            <person name="Yorke J.A."/>
            <person name="Yoshida K."/>
            <person name="Zdobnov E."/>
            <person name="Zhang P."/>
            <person name="Zhang Y."/>
            <person name="Zimin A.V."/>
            <person name="Baldwin J."/>
            <person name="Abdouelleil A."/>
            <person name="Abdulkadir J."/>
            <person name="Abebe A."/>
            <person name="Abera B."/>
            <person name="Abreu J."/>
            <person name="Acer S.C."/>
            <person name="Aftuck L."/>
            <person name="Alexander A."/>
            <person name="An P."/>
            <person name="Anderson E."/>
            <person name="Anderson S."/>
            <person name="Arachi H."/>
            <person name="Azer M."/>
            <person name="Bachantsang P."/>
            <person name="Barry A."/>
            <person name="Bayul T."/>
            <person name="Berlin A."/>
            <person name="Bessette D."/>
            <person name="Bloom T."/>
            <person name="Blye J."/>
            <person name="Boguslavskiy L."/>
            <person name="Bonnet C."/>
            <person name="Boukhgalter B."/>
            <person name="Bourzgui I."/>
            <person name="Brown A."/>
            <person name="Cahill P."/>
            <person name="Channer S."/>
            <person name="Cheshatsang Y."/>
            <person name="Chuda L."/>
            <person name="Citroen M."/>
            <person name="Collymore A."/>
            <person name="Cooke P."/>
            <person name="Costello M."/>
            <person name="D'Aco K."/>
            <person name="Daza R."/>
            <person name="De Haan G."/>
            <person name="DeGray S."/>
            <person name="DeMaso C."/>
            <person name="Dhargay N."/>
            <person name="Dooley K."/>
            <person name="Dooley E."/>
            <person name="Doricent M."/>
            <person name="Dorje P."/>
            <person name="Dorjee K."/>
            <person name="Dupes A."/>
            <person name="Elong R."/>
            <person name="Falk J."/>
            <person name="Farina A."/>
            <person name="Faro S."/>
            <person name="Ferguson D."/>
            <person name="Fisher S."/>
            <person name="Foley C.D."/>
            <person name="Franke A."/>
            <person name="Friedrich D."/>
            <person name="Gadbois L."/>
            <person name="Gearin G."/>
            <person name="Gearin C.R."/>
            <person name="Giannoukos G."/>
            <person name="Goode T."/>
            <person name="Graham J."/>
            <person name="Grandbois E."/>
            <person name="Grewal S."/>
            <person name="Gyaltsen K."/>
            <person name="Hafez N."/>
            <person name="Hagos B."/>
            <person name="Hall J."/>
            <person name="Henson C."/>
            <person name="Hollinger A."/>
            <person name="Honan T."/>
            <person name="Huard M.D."/>
            <person name="Hughes L."/>
            <person name="Hurhula B."/>
            <person name="Husby M.E."/>
            <person name="Kamat A."/>
            <person name="Kanga B."/>
            <person name="Kashin S."/>
            <person name="Khazanovich D."/>
            <person name="Kisner P."/>
            <person name="Lance K."/>
            <person name="Lara M."/>
            <person name="Lee W."/>
            <person name="Lennon N."/>
            <person name="Letendre F."/>
            <person name="LeVine R."/>
            <person name="Lipovsky A."/>
            <person name="Liu X."/>
            <person name="Liu J."/>
            <person name="Liu S."/>
            <person name="Lokyitsang T."/>
            <person name="Lokyitsang Y."/>
            <person name="Lubonja R."/>
            <person name="Lui A."/>
            <person name="MacDonald P."/>
            <person name="Magnisalis V."/>
            <person name="Maru K."/>
            <person name="Matthews C."/>
            <person name="McCusker W."/>
            <person name="McDonough S."/>
            <person name="Mehta T."/>
            <person name="Meldrim J."/>
            <person name="Meneus L."/>
            <person name="Mihai O."/>
            <person name="Mihalev A."/>
            <person name="Mihova T."/>
            <person name="Mittelman R."/>
            <person name="Mlenga V."/>
            <person name="Montmayeur A."/>
            <person name="Mulrain L."/>
            <person name="Navidi A."/>
            <person name="Naylor J."/>
            <person name="Negash T."/>
            <person name="Nguyen T."/>
            <person name="Nguyen N."/>
            <person name="Nicol R."/>
            <person name="Norbu C."/>
            <person name="Norbu N."/>
            <person name="Novod N."/>
            <person name="O'Neill B."/>
            <person name="Osman S."/>
            <person name="Markiewicz E."/>
            <person name="Oyono O.L."/>
            <person name="Patti C."/>
            <person name="Phunkhang P."/>
            <person name="Pierre F."/>
            <person name="Priest M."/>
            <person name="Raghuraman S."/>
            <person name="Rege F."/>
            <person name="Reyes R."/>
            <person name="Rise C."/>
            <person name="Rogov P."/>
            <person name="Ross K."/>
            <person name="Ryan E."/>
            <person name="Settipalli S."/>
            <person name="Shea T."/>
            <person name="Sherpa N."/>
            <person name="Shi L."/>
            <person name="Shih D."/>
            <person name="Sparrow T."/>
            <person name="Spaulding J."/>
            <person name="Stalker J."/>
            <person name="Stange-Thomann N."/>
            <person name="Stavropoulos S."/>
            <person name="Stone C."/>
            <person name="Strader C."/>
            <person name="Tesfaye S."/>
            <person name="Thomson T."/>
            <person name="Thoulutsang Y."/>
            <person name="Thoulutsang D."/>
            <person name="Topham K."/>
            <person name="Topping I."/>
            <person name="Tsamla T."/>
            <person name="Vassiliev H."/>
            <person name="Vo A."/>
            <person name="Wangchuk T."/>
            <person name="Wangdi T."/>
            <person name="Weiand M."/>
            <person name="Wilkinson J."/>
            <person name="Wilson A."/>
            <person name="Yadav S."/>
            <person name="Young G."/>
            <person name="Yu Q."/>
            <person name="Zembek L."/>
            <person name="Zhong D."/>
            <person name="Zimmer A."/>
            <person name="Zwirko Z."/>
            <person name="Jaffe D.B."/>
            <person name="Alvarez P."/>
            <person name="Brockman W."/>
            <person name="Butler J."/>
            <person name="Chin C."/>
            <person name="Gnerre S."/>
            <person name="Grabherr M."/>
            <person name="Kleber M."/>
            <person name="Mauceli E."/>
            <person name="MacCallum I."/>
        </authorList>
    </citation>
    <scope>NUCLEOTIDE SEQUENCE [LARGE SCALE GENOMIC DNA]</scope>
    <source>
        <strain evidence="3">Tucson 15287-2541.00</strain>
    </source>
</reference>
<evidence type="ECO:0000313" key="3">
    <source>
        <dbReference type="Proteomes" id="UP000001070"/>
    </source>
</evidence>
<dbReference type="KEGG" id="dgr:6562782"/>
<evidence type="ECO:0000256" key="1">
    <source>
        <dbReference type="SAM" id="SignalP"/>
    </source>
</evidence>